<reference evidence="3 4" key="1">
    <citation type="submission" date="2019-06" db="EMBL/GenBank/DDBJ databases">
        <title>Draft genomes of female and male turbot (Scophthalmus maximus).</title>
        <authorList>
            <person name="Xu H."/>
            <person name="Xu X.-W."/>
            <person name="Shao C."/>
            <person name="Chen S."/>
        </authorList>
    </citation>
    <scope>NUCLEOTIDE SEQUENCE [LARGE SCALE GENOMIC DNA]</scope>
    <source>
        <strain evidence="3">Ysfricsl-2016a</strain>
        <tissue evidence="3">Blood</tissue>
    </source>
</reference>
<dbReference type="AlphaFoldDB" id="A0A6A4SN44"/>
<gene>
    <name evidence="3" type="ORF">F2P81_012365</name>
</gene>
<accession>A0A6A4SN44</accession>
<sequence>MLPHQEIHSQSSSSSSTSPVSAEFAQLGSACMLHHNSHPSRLKSGVRRRERARNGSGEIKIYDGQLRPSAAAAAAALGVNDPNLMGRNQAQQANLQTGKETAPRTTRVIVAADVDVCAGRTVPLAPPTGPPAPRCSHLAMETQTEKQRLPNGQLILVPHKDTIRLLEIYVKRSLSVNDGTLAHKRDERAEKWVTKKTRRHSSDPSLHLLAVGLDDSGAGAPLSAADPRPSPPDVCPEEPERRTKRPRKNKKPSFWKSLLGFFSRKSGEDKDEEQDAPAGAASRDSAAAVVSDAAAACLSAPPLPSQKKSTRRKSIRRRFSSRRLSVIKPSKPGKELIGEFEAVVSVEPTYSYYEKVSEELEKIVHEVKVKEEAPALSDEEVIDRIIALTKQQGDAIEDKMKDNPTLSNFFQGMSYSSFQKMADAYLEKERSPTRSPPTVLPTAPELVKLAFTLDFTARIVGLSRQNIGHITGLGNRYLQDRFEYQQDLPISKMYIMEAQLKCGIIDVCRYECWHSYRMLQ</sequence>
<dbReference type="Proteomes" id="UP000438429">
    <property type="component" value="Unassembled WGS sequence"/>
</dbReference>
<dbReference type="GO" id="GO:0006915">
    <property type="term" value="P:apoptotic process"/>
    <property type="evidence" value="ECO:0007669"/>
    <property type="project" value="UniProtKB-KW"/>
</dbReference>
<dbReference type="EMBL" id="VEVO01000011">
    <property type="protein sequence ID" value="KAF0034607.1"/>
    <property type="molecule type" value="Genomic_DNA"/>
</dbReference>
<feature type="compositionally biased region" description="Basic residues" evidence="2">
    <location>
        <begin position="35"/>
        <end position="51"/>
    </location>
</feature>
<evidence type="ECO:0000313" key="4">
    <source>
        <dbReference type="Proteomes" id="UP000438429"/>
    </source>
</evidence>
<keyword evidence="1" id="KW-0053">Apoptosis</keyword>
<evidence type="ECO:0008006" key="5">
    <source>
        <dbReference type="Google" id="ProtNLM"/>
    </source>
</evidence>
<proteinExistence type="predicted"/>
<organism evidence="3 4">
    <name type="scientific">Scophthalmus maximus</name>
    <name type="common">Turbot</name>
    <name type="synonym">Psetta maxima</name>
    <dbReference type="NCBI Taxonomy" id="52904"/>
    <lineage>
        <taxon>Eukaryota</taxon>
        <taxon>Metazoa</taxon>
        <taxon>Chordata</taxon>
        <taxon>Craniata</taxon>
        <taxon>Vertebrata</taxon>
        <taxon>Euteleostomi</taxon>
        <taxon>Actinopterygii</taxon>
        <taxon>Neopterygii</taxon>
        <taxon>Teleostei</taxon>
        <taxon>Neoteleostei</taxon>
        <taxon>Acanthomorphata</taxon>
        <taxon>Carangaria</taxon>
        <taxon>Pleuronectiformes</taxon>
        <taxon>Pleuronectoidei</taxon>
        <taxon>Scophthalmidae</taxon>
        <taxon>Scophthalmus</taxon>
    </lineage>
</organism>
<feature type="region of interest" description="Disordered" evidence="2">
    <location>
        <begin position="35"/>
        <end position="58"/>
    </location>
</feature>
<evidence type="ECO:0000256" key="1">
    <source>
        <dbReference type="ARBA" id="ARBA00022703"/>
    </source>
</evidence>
<evidence type="ECO:0000313" key="3">
    <source>
        <dbReference type="EMBL" id="KAF0034607.1"/>
    </source>
</evidence>
<dbReference type="PANTHER" id="PTHR14965">
    <property type="entry name" value="SI:CH73-248E21.1"/>
    <property type="match status" value="1"/>
</dbReference>
<name>A0A6A4SN44_SCOMX</name>
<feature type="compositionally biased region" description="Basic residues" evidence="2">
    <location>
        <begin position="242"/>
        <end position="251"/>
    </location>
</feature>
<feature type="compositionally biased region" description="Low complexity" evidence="2">
    <location>
        <begin position="9"/>
        <end position="21"/>
    </location>
</feature>
<feature type="region of interest" description="Disordered" evidence="2">
    <location>
        <begin position="1"/>
        <end position="21"/>
    </location>
</feature>
<feature type="region of interest" description="Disordered" evidence="2">
    <location>
        <begin position="213"/>
        <end position="251"/>
    </location>
</feature>
<dbReference type="GO" id="GO:2001236">
    <property type="term" value="P:regulation of extrinsic apoptotic signaling pathway"/>
    <property type="evidence" value="ECO:0007669"/>
    <property type="project" value="TreeGrafter"/>
</dbReference>
<evidence type="ECO:0000256" key="2">
    <source>
        <dbReference type="SAM" id="MobiDB-lite"/>
    </source>
</evidence>
<dbReference type="PANTHER" id="PTHR14965:SF9">
    <property type="entry name" value="APOPTOSIS FACILITATOR BCL-2-LIKE PROTEIN 14"/>
    <property type="match status" value="1"/>
</dbReference>
<protein>
    <recommendedName>
        <fullName evidence="5">Apoptosis facilitator Bcl-2-like protein 14</fullName>
    </recommendedName>
</protein>
<comment type="caution">
    <text evidence="3">The sequence shown here is derived from an EMBL/GenBank/DDBJ whole genome shotgun (WGS) entry which is preliminary data.</text>
</comment>